<evidence type="ECO:0000313" key="10">
    <source>
        <dbReference type="EMBL" id="KPI42520.1"/>
    </source>
</evidence>
<evidence type="ECO:0000256" key="4">
    <source>
        <dbReference type="ARBA" id="ARBA00022692"/>
    </source>
</evidence>
<keyword evidence="11" id="KW-1185">Reference proteome</keyword>
<feature type="transmembrane region" description="Helical" evidence="8">
    <location>
        <begin position="136"/>
        <end position="155"/>
    </location>
</feature>
<dbReference type="InterPro" id="IPR036259">
    <property type="entry name" value="MFS_trans_sf"/>
</dbReference>
<keyword evidence="3 7" id="KW-0813">Transport</keyword>
<feature type="transmembrane region" description="Helical" evidence="8">
    <location>
        <begin position="352"/>
        <end position="372"/>
    </location>
</feature>
<feature type="transmembrane region" description="Helical" evidence="8">
    <location>
        <begin position="195"/>
        <end position="214"/>
    </location>
</feature>
<gene>
    <name evidence="10" type="ORF">AB675_9791</name>
</gene>
<dbReference type="InterPro" id="IPR003663">
    <property type="entry name" value="Sugar/inositol_transpt"/>
</dbReference>
<dbReference type="EMBL" id="LFJN01000007">
    <property type="protein sequence ID" value="KPI42520.1"/>
    <property type="molecule type" value="Genomic_DNA"/>
</dbReference>
<dbReference type="Gene3D" id="1.20.1250.20">
    <property type="entry name" value="MFS general substrate transporter like domains"/>
    <property type="match status" value="1"/>
</dbReference>
<keyword evidence="6 8" id="KW-0472">Membrane</keyword>
<dbReference type="PROSITE" id="PS50850">
    <property type="entry name" value="MFS"/>
    <property type="match status" value="1"/>
</dbReference>
<accession>A0A0N1HCN1</accession>
<dbReference type="OrthoDB" id="6612291at2759"/>
<dbReference type="GO" id="GO:0005351">
    <property type="term" value="F:carbohydrate:proton symporter activity"/>
    <property type="evidence" value="ECO:0007669"/>
    <property type="project" value="TreeGrafter"/>
</dbReference>
<dbReference type="FunFam" id="1.20.1250.20:FF:000078">
    <property type="entry name" value="MFS maltose transporter, putative"/>
    <property type="match status" value="1"/>
</dbReference>
<evidence type="ECO:0000256" key="7">
    <source>
        <dbReference type="RuleBase" id="RU003346"/>
    </source>
</evidence>
<reference evidence="10 11" key="1">
    <citation type="submission" date="2015-06" db="EMBL/GenBank/DDBJ databases">
        <title>Draft genome of the ant-associated black yeast Phialophora attae CBS 131958.</title>
        <authorList>
            <person name="Moreno L.F."/>
            <person name="Stielow B.J."/>
            <person name="de Hoog S."/>
            <person name="Vicente V.A."/>
            <person name="Weiss V.A."/>
            <person name="de Vries M."/>
            <person name="Cruz L.M."/>
            <person name="Souza E.M."/>
        </authorList>
    </citation>
    <scope>NUCLEOTIDE SEQUENCE [LARGE SCALE GENOMIC DNA]</scope>
    <source>
        <strain evidence="10 11">CBS 131958</strain>
    </source>
</reference>
<dbReference type="PANTHER" id="PTHR48022:SF83">
    <property type="entry name" value="MAJOR FACILITATOR SUPERFAMILY (MFS) PROFILE DOMAIN-CONTAINING PROTEIN"/>
    <property type="match status" value="1"/>
</dbReference>
<dbReference type="InterPro" id="IPR050360">
    <property type="entry name" value="MFS_Sugar_Transporters"/>
</dbReference>
<evidence type="ECO:0000256" key="3">
    <source>
        <dbReference type="ARBA" id="ARBA00022448"/>
    </source>
</evidence>
<feature type="domain" description="Major facilitator superfamily (MFS) profile" evidence="9">
    <location>
        <begin position="55"/>
        <end position="503"/>
    </location>
</feature>
<evidence type="ECO:0000256" key="5">
    <source>
        <dbReference type="ARBA" id="ARBA00022989"/>
    </source>
</evidence>
<dbReference type="NCBIfam" id="TIGR00879">
    <property type="entry name" value="SP"/>
    <property type="match status" value="1"/>
</dbReference>
<comment type="similarity">
    <text evidence="2 7">Belongs to the major facilitator superfamily. Sugar transporter (TC 2.A.1.1) family.</text>
</comment>
<feature type="transmembrane region" description="Helical" evidence="8">
    <location>
        <begin position="110"/>
        <end position="129"/>
    </location>
</feature>
<name>A0A0N1HCN1_9EURO</name>
<feature type="transmembrane region" description="Helical" evidence="8">
    <location>
        <begin position="161"/>
        <end position="183"/>
    </location>
</feature>
<feature type="transmembrane region" description="Helical" evidence="8">
    <location>
        <begin position="316"/>
        <end position="340"/>
    </location>
</feature>
<dbReference type="VEuPathDB" id="FungiDB:AB675_9791"/>
<protein>
    <submittedName>
        <fullName evidence="10">Maltose permease MAL31</fullName>
    </submittedName>
</protein>
<dbReference type="RefSeq" id="XP_018002483.1">
    <property type="nucleotide sequence ID" value="XM_018150356.1"/>
</dbReference>
<dbReference type="Pfam" id="PF00083">
    <property type="entry name" value="Sugar_tr"/>
    <property type="match status" value="1"/>
</dbReference>
<dbReference type="SUPFAM" id="SSF103473">
    <property type="entry name" value="MFS general substrate transporter"/>
    <property type="match status" value="1"/>
</dbReference>
<keyword evidence="4 8" id="KW-0812">Transmembrane</keyword>
<dbReference type="Proteomes" id="UP000038010">
    <property type="component" value="Unassembled WGS sequence"/>
</dbReference>
<dbReference type="PROSITE" id="PS00217">
    <property type="entry name" value="SUGAR_TRANSPORT_2"/>
    <property type="match status" value="1"/>
</dbReference>
<dbReference type="InterPro" id="IPR005828">
    <property type="entry name" value="MFS_sugar_transport-like"/>
</dbReference>
<feature type="transmembrane region" description="Helical" evidence="8">
    <location>
        <begin position="476"/>
        <end position="497"/>
    </location>
</feature>
<feature type="transmembrane region" description="Helical" evidence="8">
    <location>
        <begin position="226"/>
        <end position="247"/>
    </location>
</feature>
<comment type="caution">
    <text evidence="10">The sequence shown here is derived from an EMBL/GenBank/DDBJ whole genome shotgun (WGS) entry which is preliminary data.</text>
</comment>
<dbReference type="InterPro" id="IPR020846">
    <property type="entry name" value="MFS_dom"/>
</dbReference>
<evidence type="ECO:0000313" key="11">
    <source>
        <dbReference type="Proteomes" id="UP000038010"/>
    </source>
</evidence>
<dbReference type="PANTHER" id="PTHR48022">
    <property type="entry name" value="PLASTIDIC GLUCOSE TRANSPORTER 4"/>
    <property type="match status" value="1"/>
</dbReference>
<feature type="transmembrane region" description="Helical" evidence="8">
    <location>
        <begin position="379"/>
        <end position="398"/>
    </location>
</feature>
<keyword evidence="5 8" id="KW-1133">Transmembrane helix</keyword>
<dbReference type="InterPro" id="IPR005829">
    <property type="entry name" value="Sugar_transporter_CS"/>
</dbReference>
<evidence type="ECO:0000256" key="6">
    <source>
        <dbReference type="ARBA" id="ARBA00023136"/>
    </source>
</evidence>
<dbReference type="GO" id="GO:0016020">
    <property type="term" value="C:membrane"/>
    <property type="evidence" value="ECO:0007669"/>
    <property type="project" value="UniProtKB-SubCell"/>
</dbReference>
<evidence type="ECO:0000256" key="2">
    <source>
        <dbReference type="ARBA" id="ARBA00010992"/>
    </source>
</evidence>
<proteinExistence type="inferred from homology"/>
<dbReference type="AlphaFoldDB" id="A0A0N1HCN1"/>
<evidence type="ECO:0000259" key="9">
    <source>
        <dbReference type="PROSITE" id="PS50850"/>
    </source>
</evidence>
<dbReference type="GeneID" id="28742236"/>
<evidence type="ECO:0000256" key="1">
    <source>
        <dbReference type="ARBA" id="ARBA00004141"/>
    </source>
</evidence>
<feature type="transmembrane region" description="Helical" evidence="8">
    <location>
        <begin position="48"/>
        <end position="68"/>
    </location>
</feature>
<organism evidence="10 11">
    <name type="scientific">Cyphellophora attinorum</name>
    <dbReference type="NCBI Taxonomy" id="1664694"/>
    <lineage>
        <taxon>Eukaryota</taxon>
        <taxon>Fungi</taxon>
        <taxon>Dikarya</taxon>
        <taxon>Ascomycota</taxon>
        <taxon>Pezizomycotina</taxon>
        <taxon>Eurotiomycetes</taxon>
        <taxon>Chaetothyriomycetidae</taxon>
        <taxon>Chaetothyriales</taxon>
        <taxon>Cyphellophoraceae</taxon>
        <taxon>Cyphellophora</taxon>
    </lineage>
</organism>
<evidence type="ECO:0000256" key="8">
    <source>
        <dbReference type="SAM" id="Phobius"/>
    </source>
</evidence>
<sequence>MSDIEKNDESAQSAHIAQIDGTKKEVVQGAAERAEFDHQLTIRNAVRYYRWAIIWCLALSMTVVMEGYDTILIGNFYAFPEFQKKYGRFVGVTKTTQSGYQLKPAWQSGIGNGAGVGAFFGALANGLLVNKFGQKNTVLGALVWLSAAIFMTFFAPNIETLLAGQILCGLPWGVFATSAPAYASELLPMTLRIYFTSWTNMCFIIGQLIAAGILRACLDRNDEWGFRIPFALQWLWPLFLFPTLWFAPESPWHLVRQGKHTEAEAVLRRLQVPDAPIDVKQTLATIIYTNDLEQELSVGTSYKDSFKGFELRRTEIACICFAGQVICGSQFAYSATYFWSQVGLPSRTTYNLNIVGTSLALIAATCSWLLLMPNFGRRTIYICGVAGMVTTLFIIGILNTKVEEYDIALTQAIMTLVWKVFFQLSVGQLGWAIPAEVGSTRLRQKTIVLARNTYYISQVIANTLQPYFMNPQAWNLRGYTGFVWGGTATLILVWAWFRLPETKNRTFEELDVLFAEKVPARKFKTTTVDAFDTHQTSVLKNIYAH</sequence>
<comment type="subcellular location">
    <subcellularLocation>
        <location evidence="1">Membrane</location>
        <topology evidence="1">Multi-pass membrane protein</topology>
    </subcellularLocation>
</comment>